<dbReference type="InterPro" id="IPR054306">
    <property type="entry name" value="TtuA-like_LIM_N"/>
</dbReference>
<keyword evidence="2" id="KW-0862">Zinc</keyword>
<dbReference type="Pfam" id="PF01171">
    <property type="entry name" value="ATP_bind_3"/>
    <property type="match status" value="1"/>
</dbReference>
<dbReference type="AlphaFoldDB" id="G7VAG3"/>
<feature type="binding site" evidence="2">
    <location>
        <position position="17"/>
    </location>
    <ligand>
        <name>Zn(2+)</name>
        <dbReference type="ChEBI" id="CHEBI:29105"/>
        <label>1</label>
    </ligand>
</feature>
<dbReference type="InterPro" id="IPR014729">
    <property type="entry name" value="Rossmann-like_a/b/a_fold"/>
</dbReference>
<dbReference type="SUPFAM" id="SSF52402">
    <property type="entry name" value="Adenine nucleotide alpha hydrolases-like"/>
    <property type="match status" value="1"/>
</dbReference>
<feature type="binding site" evidence="3">
    <location>
        <position position="72"/>
    </location>
    <ligand>
        <name>ATP</name>
        <dbReference type="ChEBI" id="CHEBI:30616"/>
    </ligand>
</feature>
<dbReference type="KEGG" id="tli:Tlie_1905"/>
<feature type="binding site" evidence="2">
    <location>
        <position position="297"/>
    </location>
    <ligand>
        <name>Zn(2+)</name>
        <dbReference type="ChEBI" id="CHEBI:29105"/>
        <label>2</label>
    </ligand>
</feature>
<evidence type="ECO:0000256" key="1">
    <source>
        <dbReference type="ARBA" id="ARBA00022679"/>
    </source>
</evidence>
<keyword evidence="3" id="KW-0067">ATP-binding</keyword>
<dbReference type="GO" id="GO:0000049">
    <property type="term" value="F:tRNA binding"/>
    <property type="evidence" value="ECO:0007669"/>
    <property type="project" value="TreeGrafter"/>
</dbReference>
<evidence type="ECO:0000259" key="5">
    <source>
        <dbReference type="Pfam" id="PF22082"/>
    </source>
</evidence>
<feature type="binding site" evidence="3">
    <location>
        <position position="169"/>
    </location>
    <ligand>
        <name>ATP</name>
        <dbReference type="ChEBI" id="CHEBI:30616"/>
    </ligand>
</feature>
<dbReference type="GO" id="GO:0002144">
    <property type="term" value="C:cytosolic tRNA wobble base thiouridylase complex"/>
    <property type="evidence" value="ECO:0007669"/>
    <property type="project" value="TreeGrafter"/>
</dbReference>
<evidence type="ECO:0000256" key="3">
    <source>
        <dbReference type="PIRSR" id="PIRSR004976-51"/>
    </source>
</evidence>
<keyword evidence="3" id="KW-0547">Nucleotide-binding</keyword>
<dbReference type="GO" id="GO:0002143">
    <property type="term" value="P:tRNA wobble position uridine thiolation"/>
    <property type="evidence" value="ECO:0007669"/>
    <property type="project" value="TreeGrafter"/>
</dbReference>
<dbReference type="HOGENOM" id="CLU_026481_1_1_0"/>
<reference evidence="6 7" key="1">
    <citation type="submission" date="2011-10" db="EMBL/GenBank/DDBJ databases">
        <title>The complete genome of plasmid of Thermovirga lienii DSM 17291.</title>
        <authorList>
            <consortium name="US DOE Joint Genome Institute (JGI-PGF)"/>
            <person name="Lucas S."/>
            <person name="Copeland A."/>
            <person name="Lapidus A."/>
            <person name="Glavina del Rio T."/>
            <person name="Dalin E."/>
            <person name="Tice H."/>
            <person name="Bruce D."/>
            <person name="Goodwin L."/>
            <person name="Pitluck S."/>
            <person name="Peters L."/>
            <person name="Mikhailova N."/>
            <person name="Saunders E."/>
            <person name="Kyrpides N."/>
            <person name="Mavromatis K."/>
            <person name="Ivanova N."/>
            <person name="Last F.I."/>
            <person name="Brettin T."/>
            <person name="Detter J.C."/>
            <person name="Han C."/>
            <person name="Larimer F."/>
            <person name="Land M."/>
            <person name="Hauser L."/>
            <person name="Markowitz V."/>
            <person name="Cheng J.-F."/>
            <person name="Hugenholtz P."/>
            <person name="Woyke T."/>
            <person name="Wu D."/>
            <person name="Spring S."/>
            <person name="Schroeder M."/>
            <person name="Brambilla E.-M."/>
            <person name="Klenk H.-P."/>
            <person name="Eisen J.A."/>
        </authorList>
    </citation>
    <scope>NUCLEOTIDE SEQUENCE [LARGE SCALE GENOMIC DNA]</scope>
    <source>
        <strain evidence="7">ATCC BAA-1197 / DSM 17291 / Cas60314</strain>
        <plasmid evidence="7">Plasmid pTLIE01</plasmid>
    </source>
</reference>
<dbReference type="EMBL" id="CP003097">
    <property type="protein sequence ID" value="AER67613.1"/>
    <property type="molecule type" value="Genomic_DNA"/>
</dbReference>
<dbReference type="Pfam" id="PF22082">
    <property type="entry name" value="TtuA_LIM_N"/>
    <property type="match status" value="1"/>
</dbReference>
<accession>G7VAG3</accession>
<feature type="binding site" evidence="3">
    <location>
        <position position="92"/>
    </location>
    <ligand>
        <name>ATP</name>
        <dbReference type="ChEBI" id="CHEBI:30616"/>
    </ligand>
</feature>
<feature type="binding site" evidence="2">
    <location>
        <position position="39"/>
    </location>
    <ligand>
        <name>Zn(2+)</name>
        <dbReference type="ChEBI" id="CHEBI:29105"/>
        <label>1</label>
    </ligand>
</feature>
<keyword evidence="2" id="KW-0479">Metal-binding</keyword>
<feature type="binding site" evidence="2">
    <location>
        <position position="285"/>
    </location>
    <ligand>
        <name>Zn(2+)</name>
        <dbReference type="ChEBI" id="CHEBI:29105"/>
        <label>2</label>
    </ligand>
</feature>
<keyword evidence="1" id="KW-0808">Transferase</keyword>
<feature type="binding site" evidence="2">
    <location>
        <position position="288"/>
    </location>
    <ligand>
        <name>Zn(2+)</name>
        <dbReference type="ChEBI" id="CHEBI:29105"/>
        <label>2</label>
    </ligand>
</feature>
<sequence length="318" mass="35569">MKLKSASYGRLSHNAKCSRCRAKAIISLPSHHANFCEDCFLVFFHKAVNRAMKKFPIGLDTPIMVAVSGGKDSLALWDVLADLGFTTKGIHIDLGIPNFSEASRSACEEFAKSRGLELSIYELKDLFGFSLPEIAKLKSSKVCSVCGTLKRQFLNRLALQEGFSVIATGHNLDDEASRLLGNTLRHRDAYLQKAYPFLPAGPGLVARMKPLFRLESEEIRIYCRVRGIKYFGDKCPFARGATSHILLEALQFIESQMPGTKRDFLFGFLDRQTPPQFEDALLGNCSVCGALSYQDTCSVCRLKDELKRKKEFLKDRGH</sequence>
<feature type="binding site" evidence="2">
    <location>
        <position position="300"/>
    </location>
    <ligand>
        <name>Zn(2+)</name>
        <dbReference type="ChEBI" id="CHEBI:29105"/>
        <label>2</label>
    </ligand>
</feature>
<gene>
    <name evidence="6" type="ordered locus">Tlie_1905</name>
</gene>
<evidence type="ECO:0000313" key="7">
    <source>
        <dbReference type="Proteomes" id="UP000005868"/>
    </source>
</evidence>
<proteinExistence type="predicted"/>
<dbReference type="Gene3D" id="3.40.50.620">
    <property type="entry name" value="HUPs"/>
    <property type="match status" value="1"/>
</dbReference>
<dbReference type="GO" id="GO:0016740">
    <property type="term" value="F:transferase activity"/>
    <property type="evidence" value="ECO:0007669"/>
    <property type="project" value="UniProtKB-KW"/>
</dbReference>
<protein>
    <submittedName>
        <fullName evidence="6">PP-loop domain protein</fullName>
    </submittedName>
</protein>
<keyword evidence="6" id="KW-0614">Plasmid</keyword>
<dbReference type="eggNOG" id="COG0037">
    <property type="taxonomic scope" value="Bacteria"/>
</dbReference>
<name>G7VAG3_THELD</name>
<evidence type="ECO:0000259" key="4">
    <source>
        <dbReference type="Pfam" id="PF01171"/>
    </source>
</evidence>
<feature type="binding site" evidence="3">
    <location>
        <begin position="66"/>
        <end position="68"/>
    </location>
    <ligand>
        <name>ATP</name>
        <dbReference type="ChEBI" id="CHEBI:30616"/>
    </ligand>
</feature>
<dbReference type="GO" id="GO:0005524">
    <property type="term" value="F:ATP binding"/>
    <property type="evidence" value="ECO:0007669"/>
    <property type="project" value="UniProtKB-KW"/>
</dbReference>
<feature type="binding site" evidence="2">
    <location>
        <position position="20"/>
    </location>
    <ligand>
        <name>Zn(2+)</name>
        <dbReference type="ChEBI" id="CHEBI:29105"/>
        <label>1</label>
    </ligand>
</feature>
<evidence type="ECO:0000313" key="6">
    <source>
        <dbReference type="EMBL" id="AER67613.1"/>
    </source>
</evidence>
<dbReference type="InterPro" id="IPR035107">
    <property type="entry name" value="tRNA_thiolation_TtcA_Ctu1"/>
</dbReference>
<dbReference type="InterPro" id="IPR011063">
    <property type="entry name" value="TilS/TtcA_N"/>
</dbReference>
<dbReference type="Proteomes" id="UP000005868">
    <property type="component" value="Plasmid pTLIE01"/>
</dbReference>
<feature type="domain" description="tRNA(Ile)-lysidine/2-thiocytidine synthase N-terminal" evidence="4">
    <location>
        <begin position="63"/>
        <end position="234"/>
    </location>
</feature>
<evidence type="ECO:0000256" key="2">
    <source>
        <dbReference type="PIRSR" id="PIRSR004976-50"/>
    </source>
</evidence>
<feature type="binding site" evidence="3">
    <location>
        <position position="174"/>
    </location>
    <ligand>
        <name>ATP</name>
        <dbReference type="ChEBI" id="CHEBI:30616"/>
    </ligand>
</feature>
<feature type="binding site" evidence="2">
    <location>
        <position position="36"/>
    </location>
    <ligand>
        <name>Zn(2+)</name>
        <dbReference type="ChEBI" id="CHEBI:29105"/>
        <label>1</label>
    </ligand>
</feature>
<dbReference type="PANTHER" id="PTHR11807">
    <property type="entry name" value="ATPASES OF THE PP SUPERFAMILY-RELATED"/>
    <property type="match status" value="1"/>
</dbReference>
<feature type="domain" description="2-thiouridine synthetase TtuA-like N-terminal LIM" evidence="5">
    <location>
        <begin position="16"/>
        <end position="41"/>
    </location>
</feature>
<dbReference type="PANTHER" id="PTHR11807:SF27">
    <property type="entry name" value="TRNA-5-METHYLURIDINE(54) 2-SULFURTRANSFERASE"/>
    <property type="match status" value="1"/>
</dbReference>
<keyword evidence="7" id="KW-1185">Reference proteome</keyword>
<dbReference type="GO" id="GO:0046872">
    <property type="term" value="F:metal ion binding"/>
    <property type="evidence" value="ECO:0007669"/>
    <property type="project" value="UniProtKB-KW"/>
</dbReference>
<dbReference type="OrthoDB" id="9801054at2"/>
<dbReference type="PIRSF" id="PIRSF004976">
    <property type="entry name" value="ATPase_YdaO"/>
    <property type="match status" value="1"/>
</dbReference>
<organism evidence="6 7">
    <name type="scientific">Thermovirga lienii (strain ATCC BAA-1197 / DSM 17291 / Cas60314)</name>
    <dbReference type="NCBI Taxonomy" id="580340"/>
    <lineage>
        <taxon>Bacteria</taxon>
        <taxon>Thermotogati</taxon>
        <taxon>Synergistota</taxon>
        <taxon>Synergistia</taxon>
        <taxon>Synergistales</taxon>
        <taxon>Thermovirgaceae</taxon>
        <taxon>Thermovirga</taxon>
    </lineage>
</organism>
<geneLocation type="plasmid" evidence="6 7">
    <name>pTLIE01</name>
</geneLocation>